<sequence>VQAYAGDRLGRCWTRPGTIRRNDHVQFGVVAFAAAMPIRRYEIGLRRQCRQPTDQDDVGDLDLEDETEGVRCSSHHHRTNPDLLRYLPKDQYMVCLTGDQLGQIQAQNIGVTPLHLDRRLSPGLSGDSATPGTQLIAELCDNDDRDLADLVQRLRPQLADLQVALDPVSAKRLKITLNGNAQVVPAPVPLSDSLGWAGTTPPVQVARSLIDLLCEIVWVEPKGRIVLH</sequence>
<feature type="non-terminal residue" evidence="1">
    <location>
        <position position="1"/>
    </location>
</feature>
<gene>
    <name evidence="1" type="ORF">BVRB_024950</name>
</gene>
<reference evidence="1 2" key="1">
    <citation type="journal article" date="2014" name="Nature">
        <title>The genome of the recently domesticated crop plant sugar beet (Beta vulgaris).</title>
        <authorList>
            <person name="Dohm J.C."/>
            <person name="Minoche A.E."/>
            <person name="Holtgrawe D."/>
            <person name="Capella-Gutierrez S."/>
            <person name="Zakrzewski F."/>
            <person name="Tafer H."/>
            <person name="Rupp O."/>
            <person name="Sorensen T.R."/>
            <person name="Stracke R."/>
            <person name="Reinhardt R."/>
            <person name="Goesmann A."/>
            <person name="Kraft T."/>
            <person name="Schulz B."/>
            <person name="Stadler P.F."/>
            <person name="Schmidt T."/>
            <person name="Gabaldon T."/>
            <person name="Lehrach H."/>
            <person name="Weisshaar B."/>
            <person name="Himmelbauer H."/>
        </authorList>
    </citation>
    <scope>NUCLEOTIDE SEQUENCE [LARGE SCALE GENOMIC DNA]</scope>
    <source>
        <tissue evidence="1">Taproot</tissue>
    </source>
</reference>
<protein>
    <submittedName>
        <fullName evidence="1">Uncharacterized protein</fullName>
    </submittedName>
</protein>
<evidence type="ECO:0000313" key="2">
    <source>
        <dbReference type="Proteomes" id="UP000035740"/>
    </source>
</evidence>
<evidence type="ECO:0000313" key="1">
    <source>
        <dbReference type="EMBL" id="KMS94085.1"/>
    </source>
</evidence>
<dbReference type="AlphaFoldDB" id="A0A0J8DTI4"/>
<keyword evidence="2" id="KW-1185">Reference proteome</keyword>
<dbReference type="Proteomes" id="UP000035740">
    <property type="component" value="Unassembled WGS sequence"/>
</dbReference>
<accession>A0A0J8DTI4</accession>
<organism evidence="1 2">
    <name type="scientific">Beta vulgaris subsp. vulgaris</name>
    <name type="common">Beet</name>
    <dbReference type="NCBI Taxonomy" id="3555"/>
    <lineage>
        <taxon>Eukaryota</taxon>
        <taxon>Viridiplantae</taxon>
        <taxon>Streptophyta</taxon>
        <taxon>Embryophyta</taxon>
        <taxon>Tracheophyta</taxon>
        <taxon>Spermatophyta</taxon>
        <taxon>Magnoliopsida</taxon>
        <taxon>eudicotyledons</taxon>
        <taxon>Gunneridae</taxon>
        <taxon>Pentapetalae</taxon>
        <taxon>Caryophyllales</taxon>
        <taxon>Chenopodiaceae</taxon>
        <taxon>Betoideae</taxon>
        <taxon>Beta</taxon>
    </lineage>
</organism>
<name>A0A0J8DTI4_BETVV</name>
<proteinExistence type="predicted"/>
<dbReference type="Gramene" id="KMS94085">
    <property type="protein sequence ID" value="KMS94085"/>
    <property type="gene ID" value="BVRB_024950"/>
</dbReference>
<dbReference type="EMBL" id="KQ096332">
    <property type="protein sequence ID" value="KMS94085.1"/>
    <property type="molecule type" value="Genomic_DNA"/>
</dbReference>